<organism evidence="1 2">
    <name type="scientific">Lactobacillus amylovorus subsp. animalium DSM 16698</name>
    <dbReference type="NCBI Taxonomy" id="695563"/>
    <lineage>
        <taxon>Bacteria</taxon>
        <taxon>Bacillati</taxon>
        <taxon>Bacillota</taxon>
        <taxon>Bacilli</taxon>
        <taxon>Lactobacillales</taxon>
        <taxon>Lactobacillaceae</taxon>
        <taxon>Lactobacillus</taxon>
        <taxon>Lactobacillus amylovorus subsp. animalium</taxon>
    </lineage>
</organism>
<evidence type="ECO:0000313" key="1">
    <source>
        <dbReference type="EMBL" id="KRN92170.1"/>
    </source>
</evidence>
<gene>
    <name evidence="1" type="ORF">IV44_GL000300</name>
</gene>
<dbReference type="Proteomes" id="UP000051529">
    <property type="component" value="Unassembled WGS sequence"/>
</dbReference>
<dbReference type="EMBL" id="JQBQ01000014">
    <property type="protein sequence ID" value="KRN92170.1"/>
    <property type="molecule type" value="Genomic_DNA"/>
</dbReference>
<dbReference type="Pfam" id="PF17363">
    <property type="entry name" value="DUF5388"/>
    <property type="match status" value="1"/>
</dbReference>
<protein>
    <submittedName>
        <fullName evidence="1">Uncharacterized protein</fullName>
    </submittedName>
</protein>
<proteinExistence type="predicted"/>
<dbReference type="AlphaFoldDB" id="A0A0R2KZG4"/>
<comment type="caution">
    <text evidence="1">The sequence shown here is derived from an EMBL/GenBank/DDBJ whole genome shotgun (WGS) entry which is preliminary data.</text>
</comment>
<reference evidence="1 2" key="1">
    <citation type="journal article" date="2015" name="Genome Announc.">
        <title>Expanding the biotechnology potential of lactobacilli through comparative genomics of 213 strains and associated genera.</title>
        <authorList>
            <person name="Sun Z."/>
            <person name="Harris H.M."/>
            <person name="McCann A."/>
            <person name="Guo C."/>
            <person name="Argimon S."/>
            <person name="Zhang W."/>
            <person name="Yang X."/>
            <person name="Jeffery I.B."/>
            <person name="Cooney J.C."/>
            <person name="Kagawa T.F."/>
            <person name="Liu W."/>
            <person name="Song Y."/>
            <person name="Salvetti E."/>
            <person name="Wrobel A."/>
            <person name="Rasinkangas P."/>
            <person name="Parkhill J."/>
            <person name="Rea M.C."/>
            <person name="O'Sullivan O."/>
            <person name="Ritari J."/>
            <person name="Douillard F.P."/>
            <person name="Paul Ross R."/>
            <person name="Yang R."/>
            <person name="Briner A.E."/>
            <person name="Felis G.E."/>
            <person name="de Vos W.M."/>
            <person name="Barrangou R."/>
            <person name="Klaenhammer T.R."/>
            <person name="Caufield P.W."/>
            <person name="Cui Y."/>
            <person name="Zhang H."/>
            <person name="O'Toole P.W."/>
        </authorList>
    </citation>
    <scope>NUCLEOTIDE SEQUENCE [LARGE SCALE GENOMIC DNA]</scope>
    <source>
        <strain evidence="1 2">DSM 16698</strain>
    </source>
</reference>
<evidence type="ECO:0000313" key="2">
    <source>
        <dbReference type="Proteomes" id="UP000051529"/>
    </source>
</evidence>
<dbReference type="InterPro" id="IPR035528">
    <property type="entry name" value="DUF5388"/>
</dbReference>
<accession>A0A0R2KZG4</accession>
<dbReference type="PATRIC" id="fig|695563.3.peg.330"/>
<name>A0A0R2KZG4_LACAM</name>
<sequence length="101" mass="11525">MSNLINSNKRKINVKPKHEVSINEIEGNDNKKTFNVNIKIDNTVRNSLIAISNLGIAPNQKEAVAYLVQQFRDNLDPDNQRLFDLQVDVLNKKDAKLHESN</sequence>
<dbReference type="RefSeq" id="WP_056985381.1">
    <property type="nucleotide sequence ID" value="NZ_JQBQ01000014.1"/>
</dbReference>